<comment type="function">
    <text evidence="7">Catalyzes the reduction of the glycolytic intermediate dihydroxyacetone phosphate (DHAP) to sn-glycerol 3-phosphate (G3P), the key precursor for phospholipid synthesis.</text>
</comment>
<feature type="binding site" evidence="10">
    <location>
        <position position="256"/>
    </location>
    <ligand>
        <name>NAD(+)</name>
        <dbReference type="ChEBI" id="CHEBI:57540"/>
    </ligand>
</feature>
<comment type="subcellular location">
    <subcellularLocation>
        <location evidence="7">Cytoplasm</location>
    </subcellularLocation>
</comment>
<dbReference type="Pfam" id="PF01210">
    <property type="entry name" value="NAD_Gly3P_dh_N"/>
    <property type="match status" value="1"/>
</dbReference>
<dbReference type="GO" id="GO:0046168">
    <property type="term" value="P:glycerol-3-phosphate catabolic process"/>
    <property type="evidence" value="ECO:0007669"/>
    <property type="project" value="InterPro"/>
</dbReference>
<dbReference type="GO" id="GO:0046167">
    <property type="term" value="P:glycerol-3-phosphate biosynthetic process"/>
    <property type="evidence" value="ECO:0007669"/>
    <property type="project" value="UniProtKB-UniRule"/>
</dbReference>
<reference evidence="15" key="1">
    <citation type="submission" date="2019-02" db="EMBL/GenBank/DDBJ databases">
        <title>A novel Candidatus Liberibacter species associated with the New Zealand native fuchsia psyllid, Ctenarytaina fuchsiae.</title>
        <authorList>
            <person name="Thompson S.M."/>
            <person name="Jorgensen N."/>
            <person name="David C."/>
            <person name="Bulman S.R."/>
            <person name="Smith G.R."/>
        </authorList>
    </citation>
    <scope>NUCLEOTIDE SEQUENCE</scope>
    <source>
        <strain evidence="15">Oxford</strain>
    </source>
</reference>
<dbReference type="Gene3D" id="1.10.1040.10">
    <property type="entry name" value="N-(1-d-carboxylethyl)-l-norvaline Dehydrogenase, domain 2"/>
    <property type="match status" value="1"/>
</dbReference>
<feature type="binding site" evidence="7">
    <location>
        <position position="15"/>
    </location>
    <ligand>
        <name>NADPH</name>
        <dbReference type="ChEBI" id="CHEBI:57783"/>
    </ligand>
</feature>
<evidence type="ECO:0000256" key="8">
    <source>
        <dbReference type="PIRSR" id="PIRSR000114-1"/>
    </source>
</evidence>
<dbReference type="GO" id="GO:0008654">
    <property type="term" value="P:phospholipid biosynthetic process"/>
    <property type="evidence" value="ECO:0007669"/>
    <property type="project" value="UniProtKB-KW"/>
</dbReference>
<evidence type="ECO:0000256" key="7">
    <source>
        <dbReference type="HAMAP-Rule" id="MF_00394"/>
    </source>
</evidence>
<feature type="binding site" evidence="10">
    <location>
        <begin position="11"/>
        <end position="16"/>
    </location>
    <ligand>
        <name>NAD(+)</name>
        <dbReference type="ChEBI" id="CHEBI:57540"/>
    </ligand>
</feature>
<feature type="binding site" evidence="7">
    <location>
        <position position="255"/>
    </location>
    <ligand>
        <name>sn-glycerol 3-phosphate</name>
        <dbReference type="ChEBI" id="CHEBI:57597"/>
    </ligand>
</feature>
<feature type="binding site" evidence="7">
    <location>
        <position position="279"/>
    </location>
    <ligand>
        <name>NADPH</name>
        <dbReference type="ChEBI" id="CHEBI:57783"/>
    </ligand>
</feature>
<evidence type="ECO:0000256" key="6">
    <source>
        <dbReference type="ARBA" id="ARBA00023264"/>
    </source>
</evidence>
<comment type="pathway">
    <text evidence="7">Membrane lipid metabolism; glycerophospholipid metabolism.</text>
</comment>
<keyword evidence="6 7" id="KW-1208">Phospholipid metabolism</keyword>
<dbReference type="PANTHER" id="PTHR11728:SF1">
    <property type="entry name" value="GLYCEROL-3-PHOSPHATE DEHYDROGENASE [NAD(+)] 2, CHLOROPLASTIC"/>
    <property type="match status" value="1"/>
</dbReference>
<dbReference type="GO" id="GO:0051287">
    <property type="term" value="F:NAD binding"/>
    <property type="evidence" value="ECO:0007669"/>
    <property type="project" value="InterPro"/>
</dbReference>
<feature type="binding site" evidence="7">
    <location>
        <position position="53"/>
    </location>
    <ligand>
        <name>NADPH</name>
        <dbReference type="ChEBI" id="CHEBI:57783"/>
    </ligand>
</feature>
<evidence type="ECO:0000256" key="2">
    <source>
        <dbReference type="ARBA" id="ARBA00022516"/>
    </source>
</evidence>
<dbReference type="GO" id="GO:0006650">
    <property type="term" value="P:glycerophospholipid metabolic process"/>
    <property type="evidence" value="ECO:0007669"/>
    <property type="project" value="UniProtKB-UniRule"/>
</dbReference>
<dbReference type="PROSITE" id="PS00957">
    <property type="entry name" value="NAD_G3PDH"/>
    <property type="match status" value="1"/>
</dbReference>
<accession>A0A937AFS2</accession>
<feature type="binding site" evidence="7">
    <location>
        <position position="109"/>
    </location>
    <ligand>
        <name>sn-glycerol 3-phosphate</name>
        <dbReference type="ChEBI" id="CHEBI:57597"/>
    </ligand>
</feature>
<feature type="binding site" evidence="7">
    <location>
        <position position="257"/>
    </location>
    <ligand>
        <name>sn-glycerol 3-phosphate</name>
        <dbReference type="ChEBI" id="CHEBI:57597"/>
    </ligand>
</feature>
<evidence type="ECO:0000259" key="14">
    <source>
        <dbReference type="Pfam" id="PF07479"/>
    </source>
</evidence>
<dbReference type="NCBIfam" id="NF000942">
    <property type="entry name" value="PRK00094.1-4"/>
    <property type="match status" value="1"/>
</dbReference>
<feature type="binding site" evidence="7">
    <location>
        <position position="256"/>
    </location>
    <ligand>
        <name>sn-glycerol 3-phosphate</name>
        <dbReference type="ChEBI" id="CHEBI:57597"/>
    </ligand>
</feature>
<feature type="binding site" evidence="7">
    <location>
        <position position="36"/>
    </location>
    <ligand>
        <name>NADPH</name>
        <dbReference type="ChEBI" id="CHEBI:57783"/>
    </ligand>
</feature>
<dbReference type="InterPro" id="IPR036291">
    <property type="entry name" value="NAD(P)-bd_dom_sf"/>
</dbReference>
<evidence type="ECO:0000313" key="16">
    <source>
        <dbReference type="Proteomes" id="UP000736856"/>
    </source>
</evidence>
<dbReference type="PIRSF" id="PIRSF000114">
    <property type="entry name" value="Glycerol-3-P_dh"/>
    <property type="match status" value="1"/>
</dbReference>
<keyword evidence="7" id="KW-0547">Nucleotide-binding</keyword>
<feature type="binding site" evidence="7">
    <location>
        <position position="192"/>
    </location>
    <ligand>
        <name>sn-glycerol 3-phosphate</name>
        <dbReference type="ChEBI" id="CHEBI:57597"/>
    </ligand>
</feature>
<evidence type="ECO:0000256" key="5">
    <source>
        <dbReference type="ARBA" id="ARBA00023209"/>
    </source>
</evidence>
<keyword evidence="7" id="KW-0521">NADP</keyword>
<feature type="binding site" evidence="7">
    <location>
        <position position="137"/>
    </location>
    <ligand>
        <name>sn-glycerol 3-phosphate</name>
        <dbReference type="ChEBI" id="CHEBI:57597"/>
    </ligand>
</feature>
<dbReference type="Gene3D" id="3.40.50.720">
    <property type="entry name" value="NAD(P)-binding Rossmann-like Domain"/>
    <property type="match status" value="1"/>
</dbReference>
<evidence type="ECO:0000313" key="15">
    <source>
        <dbReference type="EMBL" id="MBL0849263.1"/>
    </source>
</evidence>
<feature type="binding site" evidence="7">
    <location>
        <position position="256"/>
    </location>
    <ligand>
        <name>NADPH</name>
        <dbReference type="ChEBI" id="CHEBI:57783"/>
    </ligand>
</feature>
<evidence type="ECO:0000256" key="1">
    <source>
        <dbReference type="ARBA" id="ARBA00011009"/>
    </source>
</evidence>
<evidence type="ECO:0000256" key="3">
    <source>
        <dbReference type="ARBA" id="ARBA00023002"/>
    </source>
</evidence>
<keyword evidence="4 7" id="KW-0443">Lipid metabolism</keyword>
<dbReference type="InterPro" id="IPR011128">
    <property type="entry name" value="G3P_DH_NAD-dep_N"/>
</dbReference>
<feature type="binding site" evidence="9">
    <location>
        <position position="109"/>
    </location>
    <ligand>
        <name>substrate</name>
    </ligand>
</feature>
<evidence type="ECO:0000256" key="10">
    <source>
        <dbReference type="PIRSR" id="PIRSR000114-3"/>
    </source>
</evidence>
<keyword evidence="5 7" id="KW-0594">Phospholipid biosynthesis</keyword>
<evidence type="ECO:0000256" key="11">
    <source>
        <dbReference type="RuleBase" id="RU000437"/>
    </source>
</evidence>
<evidence type="ECO:0000256" key="12">
    <source>
        <dbReference type="RuleBase" id="RU000439"/>
    </source>
</evidence>
<name>A0A937AFS2_9HYPH</name>
<feature type="binding site" evidence="7">
    <location>
        <position position="277"/>
    </location>
    <ligand>
        <name>NADPH</name>
        <dbReference type="ChEBI" id="CHEBI:57783"/>
    </ligand>
</feature>
<feature type="active site" description="Proton acceptor" evidence="7 8">
    <location>
        <position position="192"/>
    </location>
</feature>
<evidence type="ECO:0000259" key="13">
    <source>
        <dbReference type="Pfam" id="PF01210"/>
    </source>
</evidence>
<evidence type="ECO:0000256" key="4">
    <source>
        <dbReference type="ARBA" id="ARBA00023098"/>
    </source>
</evidence>
<feature type="binding site" evidence="7">
    <location>
        <position position="245"/>
    </location>
    <ligand>
        <name>sn-glycerol 3-phosphate</name>
        <dbReference type="ChEBI" id="CHEBI:57597"/>
    </ligand>
</feature>
<comment type="similarity">
    <text evidence="1 7 11">Belongs to the NAD-dependent glycerol-3-phosphate dehydrogenase family.</text>
</comment>
<dbReference type="InterPro" id="IPR013328">
    <property type="entry name" value="6PGD_dom2"/>
</dbReference>
<feature type="domain" description="Glycerol-3-phosphate dehydrogenase NAD-dependent C-terminal" evidence="14">
    <location>
        <begin position="181"/>
        <end position="318"/>
    </location>
</feature>
<dbReference type="Pfam" id="PF07479">
    <property type="entry name" value="NAD_Gly3P_dh_C"/>
    <property type="match status" value="1"/>
</dbReference>
<protein>
    <recommendedName>
        <fullName evidence="7">Glycerol-3-phosphate dehydrogenase [NAD(P)+]</fullName>
        <ecNumber evidence="7">1.1.1.94</ecNumber>
    </recommendedName>
    <alternativeName>
        <fullName evidence="7">NAD(P)(+)-dependent glycerol-3-phosphate dehydrogenase</fullName>
    </alternativeName>
    <alternativeName>
        <fullName evidence="7">NAD(P)H-dependent dihydroxyacetone-phosphate reductase</fullName>
    </alternativeName>
</protein>
<comment type="caution">
    <text evidence="7">Lacks conserved residue(s) required for the propagation of feature annotation.</text>
</comment>
<dbReference type="InterPro" id="IPR006168">
    <property type="entry name" value="G3P_DH_NAD-dep"/>
</dbReference>
<dbReference type="GO" id="GO:0005829">
    <property type="term" value="C:cytosol"/>
    <property type="evidence" value="ECO:0007669"/>
    <property type="project" value="TreeGrafter"/>
</dbReference>
<keyword evidence="7" id="KW-0963">Cytoplasm</keyword>
<proteinExistence type="inferred from homology"/>
<dbReference type="InterPro" id="IPR008927">
    <property type="entry name" value="6-PGluconate_DH-like_C_sf"/>
</dbReference>
<dbReference type="PRINTS" id="PR00077">
    <property type="entry name" value="GPDHDRGNASE"/>
</dbReference>
<dbReference type="NCBIfam" id="NF000940">
    <property type="entry name" value="PRK00094.1-2"/>
    <property type="match status" value="1"/>
</dbReference>
<feature type="domain" description="Glycerol-3-phosphate dehydrogenase NAD-dependent N-terminal" evidence="13">
    <location>
        <begin position="7"/>
        <end position="160"/>
    </location>
</feature>
<dbReference type="InterPro" id="IPR006109">
    <property type="entry name" value="G3P_DH_NAD-dep_C"/>
</dbReference>
<keyword evidence="3 7" id="KW-0560">Oxidoreductase</keyword>
<comment type="caution">
    <text evidence="15">The sequence shown here is derived from an EMBL/GenBank/DDBJ whole genome shotgun (WGS) entry which is preliminary data.</text>
</comment>
<evidence type="ECO:0000256" key="9">
    <source>
        <dbReference type="PIRSR" id="PIRSR000114-2"/>
    </source>
</evidence>
<dbReference type="SUPFAM" id="SSF51735">
    <property type="entry name" value="NAD(P)-binding Rossmann-fold domains"/>
    <property type="match status" value="1"/>
</dbReference>
<dbReference type="AlphaFoldDB" id="A0A937AFS2"/>
<feature type="binding site" evidence="7">
    <location>
        <position position="141"/>
    </location>
    <ligand>
        <name>NADPH</name>
        <dbReference type="ChEBI" id="CHEBI:57783"/>
    </ligand>
</feature>
<dbReference type="GO" id="GO:0005975">
    <property type="term" value="P:carbohydrate metabolic process"/>
    <property type="evidence" value="ECO:0007669"/>
    <property type="project" value="InterPro"/>
</dbReference>
<feature type="binding site" evidence="9">
    <location>
        <begin position="256"/>
        <end position="257"/>
    </location>
    <ligand>
        <name>substrate</name>
    </ligand>
</feature>
<dbReference type="Proteomes" id="UP000736856">
    <property type="component" value="Unassembled WGS sequence"/>
</dbReference>
<feature type="binding site" evidence="10">
    <location>
        <position position="141"/>
    </location>
    <ligand>
        <name>NAD(+)</name>
        <dbReference type="ChEBI" id="CHEBI:57540"/>
    </ligand>
</feature>
<dbReference type="EMBL" id="SEOL01000008">
    <property type="protein sequence ID" value="MBL0849263.1"/>
    <property type="molecule type" value="Genomic_DNA"/>
</dbReference>
<keyword evidence="7 10" id="KW-0520">NAD</keyword>
<dbReference type="HAMAP" id="MF_00394">
    <property type="entry name" value="NAD_Glyc3P_dehydrog"/>
    <property type="match status" value="1"/>
</dbReference>
<feature type="binding site" evidence="7">
    <location>
        <position position="109"/>
    </location>
    <ligand>
        <name>NADPH</name>
        <dbReference type="ChEBI" id="CHEBI:57783"/>
    </ligand>
</feature>
<organism evidence="15 16">
    <name type="scientific">Candidatus Liberibacter ctenarytainae</name>
    <dbReference type="NCBI Taxonomy" id="2020335"/>
    <lineage>
        <taxon>Bacteria</taxon>
        <taxon>Pseudomonadati</taxon>
        <taxon>Pseudomonadota</taxon>
        <taxon>Alphaproteobacteria</taxon>
        <taxon>Hyphomicrobiales</taxon>
        <taxon>Rhizobiaceae</taxon>
        <taxon>Liberibacter</taxon>
    </lineage>
</organism>
<comment type="catalytic activity">
    <reaction evidence="7">
        <text>sn-glycerol 3-phosphate + NAD(+) = dihydroxyacetone phosphate + NADH + H(+)</text>
        <dbReference type="Rhea" id="RHEA:11092"/>
        <dbReference type="ChEBI" id="CHEBI:15378"/>
        <dbReference type="ChEBI" id="CHEBI:57540"/>
        <dbReference type="ChEBI" id="CHEBI:57597"/>
        <dbReference type="ChEBI" id="CHEBI:57642"/>
        <dbReference type="ChEBI" id="CHEBI:57945"/>
        <dbReference type="EC" id="1.1.1.94"/>
    </reaction>
</comment>
<dbReference type="GO" id="GO:0047952">
    <property type="term" value="F:glycerol-3-phosphate dehydrogenase [NAD(P)+] activity"/>
    <property type="evidence" value="ECO:0007669"/>
    <property type="project" value="UniProtKB-UniRule"/>
</dbReference>
<sequence>MKNCPIIFVIGAGAFGSALSSVIASRGNSCVTLLGRRKNLIQQLKESRIHAQYFPSIKLSHLLNFSTDYKRLREADIVLFVTSSKGYGEAIHFYKQWLKNSADVIICSKGFEYHSGSLLCDYSEKILSSQSCSILSGPGFASDIIQGLPVAVTLASKNIEKSKSLSAIISHKSFQVHCSDDRIGVQMGGALKNIIAIASGILKGRKLGDSARAMILVQGLAEVTAITEILGGRAETVGGLSGLGDLILTATSEQSRNFCFGVLLGEGKKTDLDKMGLVEGAFAASRATKLTKGTNLKFPIVQAIADVVANRITIDEVVNIFLNLSF</sequence>
<comment type="catalytic activity">
    <reaction evidence="7 12">
        <text>sn-glycerol 3-phosphate + NADP(+) = dihydroxyacetone phosphate + NADPH + H(+)</text>
        <dbReference type="Rhea" id="RHEA:11096"/>
        <dbReference type="ChEBI" id="CHEBI:15378"/>
        <dbReference type="ChEBI" id="CHEBI:57597"/>
        <dbReference type="ChEBI" id="CHEBI:57642"/>
        <dbReference type="ChEBI" id="CHEBI:57783"/>
        <dbReference type="ChEBI" id="CHEBI:58349"/>
        <dbReference type="EC" id="1.1.1.94"/>
    </reaction>
</comment>
<feature type="binding site" evidence="7">
    <location>
        <position position="37"/>
    </location>
    <ligand>
        <name>NADPH</name>
        <dbReference type="ChEBI" id="CHEBI:57783"/>
    </ligand>
</feature>
<keyword evidence="2 7" id="KW-0444">Lipid biosynthesis</keyword>
<dbReference type="EC" id="1.1.1.94" evidence="7"/>
<dbReference type="SUPFAM" id="SSF48179">
    <property type="entry name" value="6-phosphogluconate dehydrogenase C-terminal domain-like"/>
    <property type="match status" value="1"/>
</dbReference>
<gene>
    <name evidence="7" type="primary">gpsA</name>
    <name evidence="15" type="ORF">EU981_04225</name>
</gene>
<dbReference type="PANTHER" id="PTHR11728">
    <property type="entry name" value="GLYCEROL-3-PHOSPHATE DEHYDROGENASE"/>
    <property type="match status" value="1"/>
</dbReference>